<evidence type="ECO:0000256" key="2">
    <source>
        <dbReference type="ARBA" id="ARBA00022801"/>
    </source>
</evidence>
<protein>
    <submittedName>
        <fullName evidence="5">Alpha/beta hydrolase</fullName>
    </submittedName>
</protein>
<evidence type="ECO:0000256" key="1">
    <source>
        <dbReference type="ARBA" id="ARBA00010515"/>
    </source>
</evidence>
<feature type="domain" description="Alpha/beta hydrolase fold-3" evidence="4">
    <location>
        <begin position="115"/>
        <end position="313"/>
    </location>
</feature>
<dbReference type="PANTHER" id="PTHR48081:SF30">
    <property type="entry name" value="ACETYL-HYDROLASE LIPR-RELATED"/>
    <property type="match status" value="1"/>
</dbReference>
<organism evidence="5 6">
    <name type="scientific">Paramixta manurensis</name>
    <dbReference type="NCBI Taxonomy" id="2740817"/>
    <lineage>
        <taxon>Bacteria</taxon>
        <taxon>Pseudomonadati</taxon>
        <taxon>Pseudomonadota</taxon>
        <taxon>Gammaproteobacteria</taxon>
        <taxon>Enterobacterales</taxon>
        <taxon>Erwiniaceae</taxon>
        <taxon>Paramixta</taxon>
    </lineage>
</organism>
<keyword evidence="6" id="KW-1185">Reference proteome</keyword>
<dbReference type="KEGG" id="pmak:PMPD1_3274"/>
<dbReference type="PANTHER" id="PTHR48081">
    <property type="entry name" value="AB HYDROLASE SUPERFAMILY PROTEIN C4A8.06C"/>
    <property type="match status" value="1"/>
</dbReference>
<feature type="chain" id="PRO_5026741814" evidence="3">
    <location>
        <begin position="24"/>
        <end position="337"/>
    </location>
</feature>
<dbReference type="InterPro" id="IPR029058">
    <property type="entry name" value="AB_hydrolase_fold"/>
</dbReference>
<comment type="similarity">
    <text evidence="1">Belongs to the 'GDXG' lipolytic enzyme family.</text>
</comment>
<dbReference type="SUPFAM" id="SSF53474">
    <property type="entry name" value="alpha/beta-Hydrolases"/>
    <property type="match status" value="1"/>
</dbReference>
<dbReference type="EMBL" id="CP054212">
    <property type="protein sequence ID" value="QKJ88199.1"/>
    <property type="molecule type" value="Genomic_DNA"/>
</dbReference>
<proteinExistence type="inferred from homology"/>
<dbReference type="Proteomes" id="UP000505325">
    <property type="component" value="Chromosome"/>
</dbReference>
<evidence type="ECO:0000313" key="6">
    <source>
        <dbReference type="Proteomes" id="UP000505325"/>
    </source>
</evidence>
<evidence type="ECO:0000313" key="5">
    <source>
        <dbReference type="EMBL" id="QKJ88199.1"/>
    </source>
</evidence>
<dbReference type="AlphaFoldDB" id="A0A6M8UEJ2"/>
<dbReference type="PROSITE" id="PS51257">
    <property type="entry name" value="PROKAR_LIPOPROTEIN"/>
    <property type="match status" value="1"/>
</dbReference>
<accession>A0A6M8UEJ2</accession>
<gene>
    <name evidence="5" type="ORF">PMPD1_3274</name>
</gene>
<dbReference type="Pfam" id="PF07859">
    <property type="entry name" value="Abhydrolase_3"/>
    <property type="match status" value="1"/>
</dbReference>
<evidence type="ECO:0000259" key="4">
    <source>
        <dbReference type="Pfam" id="PF07859"/>
    </source>
</evidence>
<dbReference type="InterPro" id="IPR013094">
    <property type="entry name" value="AB_hydrolase_3"/>
</dbReference>
<feature type="signal peptide" evidence="3">
    <location>
        <begin position="1"/>
        <end position="23"/>
    </location>
</feature>
<dbReference type="InterPro" id="IPR050300">
    <property type="entry name" value="GDXG_lipolytic_enzyme"/>
</dbReference>
<dbReference type="GO" id="GO:0004806">
    <property type="term" value="F:triacylglycerol lipase activity"/>
    <property type="evidence" value="ECO:0007669"/>
    <property type="project" value="TreeGrafter"/>
</dbReference>
<evidence type="ECO:0000256" key="3">
    <source>
        <dbReference type="SAM" id="SignalP"/>
    </source>
</evidence>
<sequence>MNSFVKVVTAATLVLTLAGCSHSLTLTPGQQAAISPQAAAFIKKTSYPIIPSFIPISDQQIIDGRKKFNASEAPIEADLIKKYALHTQRTTIAGVPVLVITPTHVAAGLEDVAAINIHGGGFVMGDASDRSALMVAGTLGVTVYSIDYDMAPEAKFPVAIDQSLSVYKQLVTRFRPERMIGISSSSGGEIMLAMLLKAQRQHLPMIKAQVLFSPASDITGNGDSAVANDGRDVAPLGLTLRIANQFYLNGIDARKPEVSPLYDTYPSSFPASVIVSGTRDLLLSDAVRLFWKLKAVDVTSELLIAEGGTHGFHWQYQTPESIATMKAADRFLRQQLQ</sequence>
<keyword evidence="2 5" id="KW-0378">Hydrolase</keyword>
<dbReference type="Gene3D" id="3.40.50.1820">
    <property type="entry name" value="alpha/beta hydrolase"/>
    <property type="match status" value="1"/>
</dbReference>
<reference evidence="5 6" key="1">
    <citation type="submission" date="2020-06" db="EMBL/GenBank/DDBJ databases">
        <title>Genome sequence of Paramixta manurensis strain PD-1.</title>
        <authorList>
            <person name="Lee C.W."/>
            <person name="Kim J."/>
        </authorList>
    </citation>
    <scope>NUCLEOTIDE SEQUENCE [LARGE SCALE GENOMIC DNA]</scope>
    <source>
        <strain evidence="5 6">PD-1</strain>
    </source>
</reference>
<keyword evidence="3" id="KW-0732">Signal</keyword>
<name>A0A6M8UEJ2_9GAMM</name>
<dbReference type="RefSeq" id="WP_173635086.1">
    <property type="nucleotide sequence ID" value="NZ_CP054212.1"/>
</dbReference>